<feature type="compositionally biased region" description="Basic and acidic residues" evidence="1">
    <location>
        <begin position="42"/>
        <end position="53"/>
    </location>
</feature>
<dbReference type="SUPFAM" id="SSF54862">
    <property type="entry name" value="4Fe-4S ferredoxins"/>
    <property type="match status" value="1"/>
</dbReference>
<evidence type="ECO:0000259" key="3">
    <source>
        <dbReference type="PROSITE" id="PS51379"/>
    </source>
</evidence>
<protein>
    <recommendedName>
        <fullName evidence="6">J domain-containing protein</fullName>
    </recommendedName>
</protein>
<feature type="region of interest" description="Disordered" evidence="1">
    <location>
        <begin position="394"/>
        <end position="414"/>
    </location>
</feature>
<dbReference type="SUPFAM" id="SSF46565">
    <property type="entry name" value="Chaperone J-domain"/>
    <property type="match status" value="1"/>
</dbReference>
<dbReference type="AlphaFoldDB" id="C1MRU2"/>
<name>C1MRU2_MICPC</name>
<dbReference type="InterPro" id="IPR017896">
    <property type="entry name" value="4Fe4S_Fe-S-bd"/>
</dbReference>
<dbReference type="Pfam" id="PF13370">
    <property type="entry name" value="Fer4_13"/>
    <property type="match status" value="1"/>
</dbReference>
<keyword evidence="5" id="KW-1185">Reference proteome</keyword>
<dbReference type="Gene3D" id="1.10.287.110">
    <property type="entry name" value="DnaJ domain"/>
    <property type="match status" value="1"/>
</dbReference>
<gene>
    <name evidence="4" type="ORF">MICPUCDRAFT_70264</name>
</gene>
<dbReference type="CDD" id="cd06257">
    <property type="entry name" value="DnaJ"/>
    <property type="match status" value="1"/>
</dbReference>
<dbReference type="RefSeq" id="XP_003058569.1">
    <property type="nucleotide sequence ID" value="XM_003058523.1"/>
</dbReference>
<dbReference type="InterPro" id="IPR001623">
    <property type="entry name" value="DnaJ_domain"/>
</dbReference>
<dbReference type="STRING" id="564608.C1MRU2"/>
<dbReference type="InterPro" id="IPR036869">
    <property type="entry name" value="J_dom_sf"/>
</dbReference>
<dbReference type="KEGG" id="mpp:MICPUCDRAFT_70264"/>
<dbReference type="PROSITE" id="PS50076">
    <property type="entry name" value="DNAJ_2"/>
    <property type="match status" value="1"/>
</dbReference>
<evidence type="ECO:0000313" key="4">
    <source>
        <dbReference type="EMBL" id="EEH57024.1"/>
    </source>
</evidence>
<reference evidence="4 5" key="1">
    <citation type="journal article" date="2009" name="Science">
        <title>Green evolution and dynamic adaptations revealed by genomes of the marine picoeukaryotes Micromonas.</title>
        <authorList>
            <person name="Worden A.Z."/>
            <person name="Lee J.H."/>
            <person name="Mock T."/>
            <person name="Rouze P."/>
            <person name="Simmons M.P."/>
            <person name="Aerts A.L."/>
            <person name="Allen A.E."/>
            <person name="Cuvelier M.L."/>
            <person name="Derelle E."/>
            <person name="Everett M.V."/>
            <person name="Foulon E."/>
            <person name="Grimwood J."/>
            <person name="Gundlach H."/>
            <person name="Henrissat B."/>
            <person name="Napoli C."/>
            <person name="McDonald S.M."/>
            <person name="Parker M.S."/>
            <person name="Rombauts S."/>
            <person name="Salamov A."/>
            <person name="Von Dassow P."/>
            <person name="Badger J.H."/>
            <person name="Coutinho P.M."/>
            <person name="Demir E."/>
            <person name="Dubchak I."/>
            <person name="Gentemann C."/>
            <person name="Eikrem W."/>
            <person name="Gready J.E."/>
            <person name="John U."/>
            <person name="Lanier W."/>
            <person name="Lindquist E.A."/>
            <person name="Lucas S."/>
            <person name="Mayer K.F."/>
            <person name="Moreau H."/>
            <person name="Not F."/>
            <person name="Otillar R."/>
            <person name="Panaud O."/>
            <person name="Pangilinan J."/>
            <person name="Paulsen I."/>
            <person name="Piegu B."/>
            <person name="Poliakov A."/>
            <person name="Robbens S."/>
            <person name="Schmutz J."/>
            <person name="Toulza E."/>
            <person name="Wyss T."/>
            <person name="Zelensky A."/>
            <person name="Zhou K."/>
            <person name="Armbrust E.V."/>
            <person name="Bhattacharya D."/>
            <person name="Goodenough U.W."/>
            <person name="Van de Peer Y."/>
            <person name="Grigoriev I.V."/>
        </authorList>
    </citation>
    <scope>NUCLEOTIDE SEQUENCE [LARGE SCALE GENOMIC DNA]</scope>
    <source>
        <strain evidence="4 5">CCMP1545</strain>
    </source>
</reference>
<evidence type="ECO:0000259" key="2">
    <source>
        <dbReference type="PROSITE" id="PS50076"/>
    </source>
</evidence>
<dbReference type="eggNOG" id="KOG0716">
    <property type="taxonomic scope" value="Eukaryota"/>
</dbReference>
<dbReference type="Pfam" id="PF00226">
    <property type="entry name" value="DnaJ"/>
    <property type="match status" value="1"/>
</dbReference>
<feature type="region of interest" description="Disordered" evidence="1">
    <location>
        <begin position="1"/>
        <end position="55"/>
    </location>
</feature>
<evidence type="ECO:0008006" key="6">
    <source>
        <dbReference type="Google" id="ProtNLM"/>
    </source>
</evidence>
<evidence type="ECO:0000256" key="1">
    <source>
        <dbReference type="SAM" id="MobiDB-lite"/>
    </source>
</evidence>
<dbReference type="Gene3D" id="3.30.70.20">
    <property type="match status" value="1"/>
</dbReference>
<dbReference type="Proteomes" id="UP000001876">
    <property type="component" value="Unassembled WGS sequence"/>
</dbReference>
<feature type="domain" description="4Fe-4S ferredoxin-type" evidence="3">
    <location>
        <begin position="173"/>
        <end position="202"/>
    </location>
</feature>
<dbReference type="OrthoDB" id="566614at2759"/>
<dbReference type="SMART" id="SM00271">
    <property type="entry name" value="DnaJ"/>
    <property type="match status" value="1"/>
</dbReference>
<evidence type="ECO:0000313" key="5">
    <source>
        <dbReference type="Proteomes" id="UP000001876"/>
    </source>
</evidence>
<feature type="domain" description="J" evidence="2">
    <location>
        <begin position="69"/>
        <end position="132"/>
    </location>
</feature>
<dbReference type="PROSITE" id="PS51379">
    <property type="entry name" value="4FE4S_FER_2"/>
    <property type="match status" value="1"/>
</dbReference>
<organism evidence="5">
    <name type="scientific">Micromonas pusilla (strain CCMP1545)</name>
    <name type="common">Picoplanktonic green alga</name>
    <dbReference type="NCBI Taxonomy" id="564608"/>
    <lineage>
        <taxon>Eukaryota</taxon>
        <taxon>Viridiplantae</taxon>
        <taxon>Chlorophyta</taxon>
        <taxon>Mamiellophyceae</taxon>
        <taxon>Mamiellales</taxon>
        <taxon>Mamiellaceae</taxon>
        <taxon>Micromonas</taxon>
    </lineage>
</organism>
<dbReference type="PANTHER" id="PTHR45295:SF1">
    <property type="entry name" value="CHAPERONE PROTEIN DNAJ C76, CHLOROPLASTIC"/>
    <property type="match status" value="1"/>
</dbReference>
<proteinExistence type="predicted"/>
<dbReference type="GeneID" id="9684008"/>
<dbReference type="PANTHER" id="PTHR45295">
    <property type="entry name" value="CHAPERONE PROTEIN DNAJ C76, CHLOROPLASTIC"/>
    <property type="match status" value="1"/>
</dbReference>
<dbReference type="EMBL" id="GG663739">
    <property type="protein sequence ID" value="EEH57024.1"/>
    <property type="molecule type" value="Genomic_DNA"/>
</dbReference>
<accession>C1MRU2</accession>
<sequence>MATSATTFGAHARCASSRPRARDRARVLRVRAFESSSSSRSDGAKNDGERADRSNNAVARYKRRVPFVDYYEVLAVDPKANADEVKAAYRALQKAVHPDLAGEYASIAAALVNEANVVLRSPRDRASFDRDRSEWRARGDVAAEDASLMNPAPLSRWSGPARDEPESAKGRHDAVFVDESQCVGCLQCALLAPKTFFIETRHGCARAVDQWADGRDAVEDAAAACPVRCIHFVDRATELPLLERVAARLWTEGGGKIQAGGVGRVYGKSSPFDVAAALKRRGVVRWPSRSGGGTKTDTSKAGAAIDAAVKAAAAAAAARAERDAWRGAKEEGEALVDENDDDDDDATTAIEIAVPVSAYIADDVGVAGAGCERGGNGGKGASAAEVARVTSLLRSGSGSGSRSGSSDDGDDALLSGSSAAATEFWEPLPVSERAASASFEEETDDGFAPSEWLAKVRSNVVASRRSSGDVAAADANVDQPPAAPAAAPAPRKVIKARSVAASLPPFSTVAAALLIAAATTNGAGDAGGAAAAEQIISVNGALWTPGPFAQFACCAVSWIVLLQATVQVVDAVVFVTTQEIHDGK</sequence>